<dbReference type="Proteomes" id="UP000184035">
    <property type="component" value="Unassembled WGS sequence"/>
</dbReference>
<gene>
    <name evidence="1" type="ORF">SAMN05443638_1146</name>
</gene>
<reference evidence="1 2" key="1">
    <citation type="submission" date="2016-11" db="EMBL/GenBank/DDBJ databases">
        <authorList>
            <person name="Jaros S."/>
            <person name="Januszkiewicz K."/>
            <person name="Wedrychowicz H."/>
        </authorList>
    </citation>
    <scope>NUCLEOTIDE SEQUENCE [LARGE SCALE GENOMIC DNA]</scope>
    <source>
        <strain evidence="1 2">DSM 2631</strain>
    </source>
</reference>
<evidence type="ECO:0008006" key="3">
    <source>
        <dbReference type="Google" id="ProtNLM"/>
    </source>
</evidence>
<accession>A0A1M4WTG8</accession>
<protein>
    <recommendedName>
        <fullName evidence="3">DUF3892 domain-containing protein</fullName>
    </recommendedName>
</protein>
<dbReference type="Pfam" id="PF13031">
    <property type="entry name" value="DUF3892"/>
    <property type="match status" value="1"/>
</dbReference>
<dbReference type="RefSeq" id="WP_072896057.1">
    <property type="nucleotide sequence ID" value="NZ_FQVM01000014.1"/>
</dbReference>
<dbReference type="EMBL" id="FQVM01000014">
    <property type="protein sequence ID" value="SHE84500.1"/>
    <property type="molecule type" value="Genomic_DNA"/>
</dbReference>
<dbReference type="STRING" id="1533.SAMN05443638_1146"/>
<proteinExistence type="predicted"/>
<evidence type="ECO:0000313" key="1">
    <source>
        <dbReference type="EMBL" id="SHE84500.1"/>
    </source>
</evidence>
<evidence type="ECO:0000313" key="2">
    <source>
        <dbReference type="Proteomes" id="UP000184035"/>
    </source>
</evidence>
<name>A0A1M4WTG8_9CLOT</name>
<dbReference type="InterPro" id="IPR024997">
    <property type="entry name" value="DUF3892"/>
</dbReference>
<dbReference type="OrthoDB" id="2054315at2"/>
<dbReference type="AlphaFoldDB" id="A0A1M4WTG8"/>
<organism evidence="1 2">
    <name type="scientific">Clostridium fallax</name>
    <dbReference type="NCBI Taxonomy" id="1533"/>
    <lineage>
        <taxon>Bacteria</taxon>
        <taxon>Bacillati</taxon>
        <taxon>Bacillota</taxon>
        <taxon>Clostridia</taxon>
        <taxon>Eubacteriales</taxon>
        <taxon>Clostridiaceae</taxon>
        <taxon>Clostridium</taxon>
    </lineage>
</organism>
<sequence length="80" mass="8985">MKDETYSAQKIVAIKKDSKDEIEAYKLSNGEILSKEEAVEFAKNGKIQDVIISKSKTGEEYLKSIPDGKESNNLSNLEQF</sequence>
<keyword evidence="2" id="KW-1185">Reference proteome</keyword>